<dbReference type="SUPFAM" id="SSF81901">
    <property type="entry name" value="HCP-like"/>
    <property type="match status" value="1"/>
</dbReference>
<dbReference type="SMART" id="SM00028">
    <property type="entry name" value="TPR"/>
    <property type="match status" value="5"/>
</dbReference>
<keyword evidence="3" id="KW-0812">Transmembrane</keyword>
<keyword evidence="3" id="KW-0472">Membrane</keyword>
<dbReference type="Proteomes" id="UP000576082">
    <property type="component" value="Unassembled WGS sequence"/>
</dbReference>
<sequence>MNRLLIITGVLFYLILQTNTSLIAQEDSISHYIQLYNTVIQHDSAKIKELQNCYDYFTSKKDSTWMIKALLGLSDHNARKGNYSDSYTHIWKAQDLAEQYNHFTLLYEVHKHIARLYNVFDKNEEAFSHEKQMLQFAKLAVEKGELTPKAIISCYYNFTLHYRIERDYQKAFHYLDTCYTLAEQMSYTEKQKVYLDTEKGNILMLQGKINEALPILLKAKEHFERFNPFYLTIIYYYLGSAYIKLEKWPMAESYFRKALRNIEVKHAHYDTKAECLKLLAFTLNKQQQYKEAYQLMNESKEVNDQLFSAKSNQNAGLLDIKNNYLEELKERDQALLQTENELAHQKAKSLQYSILFVVVIAFFIIILLIIHSRQKQQKFKAEREKQQLEAMHQEEKNKVLFEIKNKELTSFTLQLIDKESLLNELMSAIKIHASENKALIKLVKLNTKHRIQLWNEFDRRFIDVNKNFYDNLKSNFPELTSTELKHCALIKLHFSAKEMAQLLNISINGVNTSRYRIRKKLKLEREESLSNVIDRY</sequence>
<keyword evidence="2" id="KW-0175">Coiled coil</keyword>
<feature type="transmembrane region" description="Helical" evidence="3">
    <location>
        <begin position="350"/>
        <end position="370"/>
    </location>
</feature>
<proteinExistence type="predicted"/>
<reference evidence="4 5" key="1">
    <citation type="submission" date="2020-04" db="EMBL/GenBank/DDBJ databases">
        <title>Flammeovirga sp. SR4, a novel species isolated from seawater.</title>
        <authorList>
            <person name="Wang X."/>
        </authorList>
    </citation>
    <scope>NUCLEOTIDE SEQUENCE [LARGE SCALE GENOMIC DNA]</scope>
    <source>
        <strain evidence="4 5">ATCC 23126</strain>
    </source>
</reference>
<dbReference type="InterPro" id="IPR019734">
    <property type="entry name" value="TPR_rpt"/>
</dbReference>
<dbReference type="InterPro" id="IPR016032">
    <property type="entry name" value="Sig_transdc_resp-reg_C-effctor"/>
</dbReference>
<evidence type="ECO:0000313" key="5">
    <source>
        <dbReference type="Proteomes" id="UP000576082"/>
    </source>
</evidence>
<name>A0A7X9RST6_9BACT</name>
<comment type="caution">
    <text evidence="4">The sequence shown here is derived from an EMBL/GenBank/DDBJ whole genome shotgun (WGS) entry which is preliminary data.</text>
</comment>
<feature type="coiled-coil region" evidence="2">
    <location>
        <begin position="371"/>
        <end position="398"/>
    </location>
</feature>
<dbReference type="GO" id="GO:0006355">
    <property type="term" value="P:regulation of DNA-templated transcription"/>
    <property type="evidence" value="ECO:0007669"/>
    <property type="project" value="InterPro"/>
</dbReference>
<dbReference type="Gene3D" id="1.10.10.10">
    <property type="entry name" value="Winged helix-like DNA-binding domain superfamily/Winged helix DNA-binding domain"/>
    <property type="match status" value="1"/>
</dbReference>
<evidence type="ECO:0000256" key="3">
    <source>
        <dbReference type="SAM" id="Phobius"/>
    </source>
</evidence>
<keyword evidence="1" id="KW-0802">TPR repeat</keyword>
<dbReference type="SUPFAM" id="SSF48452">
    <property type="entry name" value="TPR-like"/>
    <property type="match status" value="1"/>
</dbReference>
<dbReference type="Pfam" id="PF13424">
    <property type="entry name" value="TPR_12"/>
    <property type="match status" value="1"/>
</dbReference>
<evidence type="ECO:0000256" key="2">
    <source>
        <dbReference type="SAM" id="Coils"/>
    </source>
</evidence>
<organism evidence="4 5">
    <name type="scientific">Flammeovirga aprica JL-4</name>
    <dbReference type="NCBI Taxonomy" id="694437"/>
    <lineage>
        <taxon>Bacteria</taxon>
        <taxon>Pseudomonadati</taxon>
        <taxon>Bacteroidota</taxon>
        <taxon>Cytophagia</taxon>
        <taxon>Cytophagales</taxon>
        <taxon>Flammeovirgaceae</taxon>
        <taxon>Flammeovirga</taxon>
    </lineage>
</organism>
<dbReference type="PROSITE" id="PS50005">
    <property type="entry name" value="TPR"/>
    <property type="match status" value="1"/>
</dbReference>
<dbReference type="EMBL" id="JABANE010000001">
    <property type="protein sequence ID" value="NME66394.1"/>
    <property type="molecule type" value="Genomic_DNA"/>
</dbReference>
<dbReference type="Gene3D" id="1.25.40.10">
    <property type="entry name" value="Tetratricopeptide repeat domain"/>
    <property type="match status" value="2"/>
</dbReference>
<keyword evidence="5" id="KW-1185">Reference proteome</keyword>
<evidence type="ECO:0000313" key="4">
    <source>
        <dbReference type="EMBL" id="NME66394.1"/>
    </source>
</evidence>
<dbReference type="AlphaFoldDB" id="A0A7X9RST6"/>
<accession>A0A7X9RST6</accession>
<gene>
    <name evidence="4" type="ORF">HHU12_00310</name>
</gene>
<dbReference type="InterPro" id="IPR011990">
    <property type="entry name" value="TPR-like_helical_dom_sf"/>
</dbReference>
<protein>
    <submittedName>
        <fullName evidence="4">Tetratricopeptide repeat protein</fullName>
    </submittedName>
</protein>
<dbReference type="RefSeq" id="WP_169654166.1">
    <property type="nucleotide sequence ID" value="NZ_JABANE010000001.1"/>
</dbReference>
<feature type="repeat" description="TPR" evidence="1">
    <location>
        <begin position="232"/>
        <end position="265"/>
    </location>
</feature>
<evidence type="ECO:0000256" key="1">
    <source>
        <dbReference type="PROSITE-ProRule" id="PRU00339"/>
    </source>
</evidence>
<dbReference type="GO" id="GO:0003677">
    <property type="term" value="F:DNA binding"/>
    <property type="evidence" value="ECO:0007669"/>
    <property type="project" value="InterPro"/>
</dbReference>
<dbReference type="InterPro" id="IPR036388">
    <property type="entry name" value="WH-like_DNA-bd_sf"/>
</dbReference>
<keyword evidence="3" id="KW-1133">Transmembrane helix</keyword>
<dbReference type="SUPFAM" id="SSF46894">
    <property type="entry name" value="C-terminal effector domain of the bipartite response regulators"/>
    <property type="match status" value="1"/>
</dbReference>